<proteinExistence type="predicted"/>
<dbReference type="VEuPathDB" id="FungiDB:MCYG_04739"/>
<name>C5FPW7_ARTOC</name>
<dbReference type="AlphaFoldDB" id="C5FPW7"/>
<evidence type="ECO:0000313" key="1">
    <source>
        <dbReference type="EMBL" id="EEQ31920.1"/>
    </source>
</evidence>
<sequence length="241" mass="27288">MGEIGEYWRDVKEHRKRVKENRERNPPRRRCFDWMVTSGVNYAKNRSSFKSYDHIGAVTLSSGVRVIGVGTVELQVPRTPNNPEVHTLVLNNVLHTPDSVCNGFNPALLGGTTSFSEPLQSYEKGGRPSYYATIFCGLWRLVLDGEPEGESTLPELKRNGAMLSLSLFLTDEDEDLWQYYADRVIPMKVIIKFVMISYGMKNKLRATASANSPDKFSSDGRAFMVTINRQKRNTREGPAVY</sequence>
<dbReference type="PANTHER" id="PTHR40628">
    <property type="entry name" value="CHROMO DOMAIN-CONTAINING PROTEIN"/>
    <property type="match status" value="1"/>
</dbReference>
<dbReference type="HOGENOM" id="CLU_098702_0_0_1"/>
<organism evidence="1 2">
    <name type="scientific">Arthroderma otae (strain ATCC MYA-4605 / CBS 113480)</name>
    <name type="common">Microsporum canis</name>
    <dbReference type="NCBI Taxonomy" id="554155"/>
    <lineage>
        <taxon>Eukaryota</taxon>
        <taxon>Fungi</taxon>
        <taxon>Dikarya</taxon>
        <taxon>Ascomycota</taxon>
        <taxon>Pezizomycotina</taxon>
        <taxon>Eurotiomycetes</taxon>
        <taxon>Eurotiomycetidae</taxon>
        <taxon>Onygenales</taxon>
        <taxon>Arthrodermataceae</taxon>
        <taxon>Microsporum</taxon>
    </lineage>
</organism>
<dbReference type="EMBL" id="DS995704">
    <property type="protein sequence ID" value="EEQ31920.1"/>
    <property type="molecule type" value="Genomic_DNA"/>
</dbReference>
<protein>
    <submittedName>
        <fullName evidence="1">Uncharacterized protein</fullName>
    </submittedName>
</protein>
<dbReference type="OrthoDB" id="4232400at2759"/>
<keyword evidence="2" id="KW-1185">Reference proteome</keyword>
<reference evidence="2" key="1">
    <citation type="journal article" date="2012" name="MBio">
        <title>Comparative genome analysis of Trichophyton rubrum and related dermatophytes reveals candidate genes involved in infection.</title>
        <authorList>
            <person name="Martinez D.A."/>
            <person name="Oliver B.G."/>
            <person name="Graeser Y."/>
            <person name="Goldberg J.M."/>
            <person name="Li W."/>
            <person name="Martinez-Rossi N.M."/>
            <person name="Monod M."/>
            <person name="Shelest E."/>
            <person name="Barton R.C."/>
            <person name="Birch E."/>
            <person name="Brakhage A.A."/>
            <person name="Chen Z."/>
            <person name="Gurr S.J."/>
            <person name="Heiman D."/>
            <person name="Heitman J."/>
            <person name="Kosti I."/>
            <person name="Rossi A."/>
            <person name="Saif S."/>
            <person name="Samalova M."/>
            <person name="Saunders C.W."/>
            <person name="Shea T."/>
            <person name="Summerbell R.C."/>
            <person name="Xu J."/>
            <person name="Young S."/>
            <person name="Zeng Q."/>
            <person name="Birren B.W."/>
            <person name="Cuomo C.A."/>
            <person name="White T.C."/>
        </authorList>
    </citation>
    <scope>NUCLEOTIDE SEQUENCE [LARGE SCALE GENOMIC DNA]</scope>
    <source>
        <strain evidence="2">ATCC MYA-4605 / CBS 113480</strain>
    </source>
</reference>
<dbReference type="eggNOG" id="ENOG502SZ82">
    <property type="taxonomic scope" value="Eukaryota"/>
</dbReference>
<gene>
    <name evidence="1" type="ORF">MCYG_04739</name>
</gene>
<dbReference type="GeneID" id="9230118"/>
<dbReference type="PANTHER" id="PTHR40628:SF1">
    <property type="entry name" value="CHROMO DOMAIN-CONTAINING PROTEIN"/>
    <property type="match status" value="1"/>
</dbReference>
<dbReference type="RefSeq" id="XP_002847002.1">
    <property type="nucleotide sequence ID" value="XM_002846956.1"/>
</dbReference>
<accession>C5FPW7</accession>
<evidence type="ECO:0000313" key="2">
    <source>
        <dbReference type="Proteomes" id="UP000002035"/>
    </source>
</evidence>
<dbReference type="Proteomes" id="UP000002035">
    <property type="component" value="Unassembled WGS sequence"/>
</dbReference>